<dbReference type="SUPFAM" id="SSF48403">
    <property type="entry name" value="Ankyrin repeat"/>
    <property type="match status" value="1"/>
</dbReference>
<organism evidence="4 5">
    <name type="scientific">Streptomyces kaniharaensis</name>
    <dbReference type="NCBI Taxonomy" id="212423"/>
    <lineage>
        <taxon>Bacteria</taxon>
        <taxon>Bacillati</taxon>
        <taxon>Actinomycetota</taxon>
        <taxon>Actinomycetes</taxon>
        <taxon>Kitasatosporales</taxon>
        <taxon>Streptomycetaceae</taxon>
        <taxon>Streptomyces</taxon>
    </lineage>
</organism>
<evidence type="ECO:0000313" key="5">
    <source>
        <dbReference type="Proteomes" id="UP000450000"/>
    </source>
</evidence>
<reference evidence="4 5" key="1">
    <citation type="submission" date="2019-09" db="EMBL/GenBank/DDBJ databases">
        <title>Genome Sequences of Streptomyces kaniharaensis ATCC 21070.</title>
        <authorList>
            <person name="Zhu W."/>
            <person name="De Crecy-Lagard V."/>
            <person name="Richards N.G."/>
        </authorList>
    </citation>
    <scope>NUCLEOTIDE SEQUENCE [LARGE SCALE GENOMIC DNA]</scope>
    <source>
        <strain evidence="4 5">SF-557</strain>
    </source>
</reference>
<gene>
    <name evidence="4" type="ORF">F7Q99_02315</name>
</gene>
<comment type="caution">
    <text evidence="4">The sequence shown here is derived from an EMBL/GenBank/DDBJ whole genome shotgun (WGS) entry which is preliminary data.</text>
</comment>
<evidence type="ECO:0000256" key="2">
    <source>
        <dbReference type="ARBA" id="ARBA00023043"/>
    </source>
</evidence>
<dbReference type="OrthoDB" id="306540at2"/>
<name>A0A6N7KKS1_9ACTN</name>
<feature type="repeat" description="ANK" evidence="3">
    <location>
        <begin position="85"/>
        <end position="117"/>
    </location>
</feature>
<dbReference type="InterPro" id="IPR002110">
    <property type="entry name" value="Ankyrin_rpt"/>
</dbReference>
<evidence type="ECO:0000256" key="1">
    <source>
        <dbReference type="ARBA" id="ARBA00022737"/>
    </source>
</evidence>
<feature type="repeat" description="ANK" evidence="3">
    <location>
        <begin position="52"/>
        <end position="84"/>
    </location>
</feature>
<dbReference type="PROSITE" id="PS50088">
    <property type="entry name" value="ANK_REPEAT"/>
    <property type="match status" value="2"/>
</dbReference>
<dbReference type="Proteomes" id="UP000450000">
    <property type="component" value="Unassembled WGS sequence"/>
</dbReference>
<keyword evidence="2 3" id="KW-0040">ANK repeat</keyword>
<accession>A0A6N7KKS1</accession>
<evidence type="ECO:0000313" key="4">
    <source>
        <dbReference type="EMBL" id="MQS11149.1"/>
    </source>
</evidence>
<dbReference type="PROSITE" id="PS50297">
    <property type="entry name" value="ANK_REP_REGION"/>
    <property type="match status" value="2"/>
</dbReference>
<dbReference type="RefSeq" id="WP_153459847.1">
    <property type="nucleotide sequence ID" value="NZ_WBOF01000001.1"/>
</dbReference>
<proteinExistence type="predicted"/>
<dbReference type="SMART" id="SM00248">
    <property type="entry name" value="ANK"/>
    <property type="match status" value="2"/>
</dbReference>
<evidence type="ECO:0000256" key="3">
    <source>
        <dbReference type="PROSITE-ProRule" id="PRU00023"/>
    </source>
</evidence>
<dbReference type="InterPro" id="IPR036770">
    <property type="entry name" value="Ankyrin_rpt-contain_sf"/>
</dbReference>
<keyword evidence="1" id="KW-0677">Repeat</keyword>
<dbReference type="EMBL" id="WBOF01000001">
    <property type="protein sequence ID" value="MQS11149.1"/>
    <property type="molecule type" value="Genomic_DNA"/>
</dbReference>
<keyword evidence="5" id="KW-1185">Reference proteome</keyword>
<protein>
    <submittedName>
        <fullName evidence="4">Ankyrin repeat domain-containing protein</fullName>
    </submittedName>
</protein>
<dbReference type="Pfam" id="PF12796">
    <property type="entry name" value="Ank_2"/>
    <property type="match status" value="1"/>
</dbReference>
<dbReference type="PANTHER" id="PTHR24171">
    <property type="entry name" value="ANKYRIN REPEAT DOMAIN-CONTAINING PROTEIN 39-RELATED"/>
    <property type="match status" value="1"/>
</dbReference>
<sequence length="138" mass="13949">MTDAASQQPADAPDAEVIALAGKLFDAARAGDTDTLAAYVDAGAPADLTNDRGDTLLMLAAYHGHAATVTALIERGAEPNRANDRGQTPLAGAVFKGAEDVLAALLAGGADPQAGTPSAADTARMFGKDDLVARFEGR</sequence>
<dbReference type="AlphaFoldDB" id="A0A6N7KKS1"/>
<dbReference type="Gene3D" id="1.25.40.20">
    <property type="entry name" value="Ankyrin repeat-containing domain"/>
    <property type="match status" value="1"/>
</dbReference>